<organism evidence="1 2">
    <name type="scientific">Tieghemiomyces parasiticus</name>
    <dbReference type="NCBI Taxonomy" id="78921"/>
    <lineage>
        <taxon>Eukaryota</taxon>
        <taxon>Fungi</taxon>
        <taxon>Fungi incertae sedis</taxon>
        <taxon>Zoopagomycota</taxon>
        <taxon>Kickxellomycotina</taxon>
        <taxon>Dimargaritomycetes</taxon>
        <taxon>Dimargaritales</taxon>
        <taxon>Dimargaritaceae</taxon>
        <taxon>Tieghemiomyces</taxon>
    </lineage>
</organism>
<evidence type="ECO:0000313" key="2">
    <source>
        <dbReference type="Proteomes" id="UP001150569"/>
    </source>
</evidence>
<protein>
    <submittedName>
        <fullName evidence="1">Uncharacterized protein</fullName>
    </submittedName>
</protein>
<evidence type="ECO:0000313" key="1">
    <source>
        <dbReference type="EMBL" id="KAJ1923393.1"/>
    </source>
</evidence>
<gene>
    <name evidence="1" type="ORF">IWQ60_005917</name>
</gene>
<dbReference type="AlphaFoldDB" id="A0A9W8ABF8"/>
<sequence>MPCRPNCHPCRFVHQPISRTLPGSSWTTRVVLVNELVINGKRNADGVTVTRHGSGHNQLPTALYSRLIAQDVRRDHKRVLQCLRFIASQDFLGIRPETTQRDSKRPLIREL</sequence>
<reference evidence="1" key="1">
    <citation type="submission" date="2022-07" db="EMBL/GenBank/DDBJ databases">
        <title>Phylogenomic reconstructions and comparative analyses of Kickxellomycotina fungi.</title>
        <authorList>
            <person name="Reynolds N.K."/>
            <person name="Stajich J.E."/>
            <person name="Barry K."/>
            <person name="Grigoriev I.V."/>
            <person name="Crous P."/>
            <person name="Smith M.E."/>
        </authorList>
    </citation>
    <scope>NUCLEOTIDE SEQUENCE</scope>
    <source>
        <strain evidence="1">RSA 861</strain>
    </source>
</reference>
<dbReference type="OrthoDB" id="273070at2759"/>
<dbReference type="EMBL" id="JANBPT010000337">
    <property type="protein sequence ID" value="KAJ1923393.1"/>
    <property type="molecule type" value="Genomic_DNA"/>
</dbReference>
<proteinExistence type="predicted"/>
<comment type="caution">
    <text evidence="1">The sequence shown here is derived from an EMBL/GenBank/DDBJ whole genome shotgun (WGS) entry which is preliminary data.</text>
</comment>
<accession>A0A9W8ABF8</accession>
<keyword evidence="2" id="KW-1185">Reference proteome</keyword>
<name>A0A9W8ABF8_9FUNG</name>
<dbReference type="Proteomes" id="UP001150569">
    <property type="component" value="Unassembled WGS sequence"/>
</dbReference>